<evidence type="ECO:0000313" key="2">
    <source>
        <dbReference type="EMBL" id="GAA1814304.1"/>
    </source>
</evidence>
<evidence type="ECO:0000256" key="1">
    <source>
        <dbReference type="SAM" id="SignalP"/>
    </source>
</evidence>
<gene>
    <name evidence="2" type="ORF">GCM10009749_24660</name>
</gene>
<reference evidence="3" key="1">
    <citation type="journal article" date="2019" name="Int. J. Syst. Evol. Microbiol.">
        <title>The Global Catalogue of Microorganisms (GCM) 10K type strain sequencing project: providing services to taxonomists for standard genome sequencing and annotation.</title>
        <authorList>
            <consortium name="The Broad Institute Genomics Platform"/>
            <consortium name="The Broad Institute Genome Sequencing Center for Infectious Disease"/>
            <person name="Wu L."/>
            <person name="Ma J."/>
        </authorList>
    </citation>
    <scope>NUCLEOTIDE SEQUENCE [LARGE SCALE GENOMIC DNA]</scope>
    <source>
        <strain evidence="3">JCM 14322</strain>
    </source>
</reference>
<dbReference type="RefSeq" id="WP_344296572.1">
    <property type="nucleotide sequence ID" value="NZ_BAAANJ010000009.1"/>
</dbReference>
<dbReference type="PROSITE" id="PS51318">
    <property type="entry name" value="TAT"/>
    <property type="match status" value="1"/>
</dbReference>
<protein>
    <recommendedName>
        <fullName evidence="4">LVIVD repeat-containing protein</fullName>
    </recommendedName>
</protein>
<keyword evidence="3" id="KW-1185">Reference proteome</keyword>
<feature type="signal peptide" evidence="1">
    <location>
        <begin position="1"/>
        <end position="35"/>
    </location>
</feature>
<evidence type="ECO:0000313" key="3">
    <source>
        <dbReference type="Proteomes" id="UP001500002"/>
    </source>
</evidence>
<keyword evidence="1" id="KW-0732">Signal</keyword>
<comment type="caution">
    <text evidence="2">The sequence shown here is derived from an EMBL/GenBank/DDBJ whole genome shotgun (WGS) entry which is preliminary data.</text>
</comment>
<name>A0ABP4YM58_9MICO</name>
<sequence length="601" mass="63538">MRSIQRPVRWRRRALAAAGALVLGASLVTATAASAQDDPRENLPPGYLDDVSVATSNLELLSTTPRVAPFDAPPGNFGFVNSDLAFSGDNAIVGSFNGFQVYDVSDASAPSLRSSFVCPGGQGDVSVFGDLLFMSVEENRGRIDCGTQGAPGPVNLERFRGVRIFDISDIDNPVQLPGVQTCRGSHTHTLVTDPADPDNIYIYNSGTSSVRSALELAGCENAALTTDPVTAGNPTQWRIDVIQVPLAAPETAAVVSQPRIFTDPETGAFNGLQNTLPGSALHPSGTFYSPTPNTNTCHDITAFPEIGLMAGACQGNGILVDISDPVNPVRIDAVSDPNFSYWHSATFNNDGTKVIFTDEWGGGTQPRCRVTDQPEWGADALFDIVDGKMEFASYYKLPAVQTSQENCVAHNGSIIPVPGRDIMVQAWYQGGVSVIDFTDTANPTEIAFLDRGPINTPNPTGLNLGGYWSTYWYNGNVLGSEIARGFDTLALTASDQMSVNEIAAAGEIELDEFNAQLQSMLVHAPSFAVARSFVDQAERAGTLTGAALEEVRMHIDKAEKLADGPAAGSAVAAQLDNAARKSGAAADSDLVQALNALAGTF</sequence>
<organism evidence="2 3">
    <name type="scientific">Agromyces neolithicus</name>
    <dbReference type="NCBI Taxonomy" id="269420"/>
    <lineage>
        <taxon>Bacteria</taxon>
        <taxon>Bacillati</taxon>
        <taxon>Actinomycetota</taxon>
        <taxon>Actinomycetes</taxon>
        <taxon>Micrococcales</taxon>
        <taxon>Microbacteriaceae</taxon>
        <taxon>Agromyces</taxon>
    </lineage>
</organism>
<proteinExistence type="predicted"/>
<evidence type="ECO:0008006" key="4">
    <source>
        <dbReference type="Google" id="ProtNLM"/>
    </source>
</evidence>
<dbReference type="EMBL" id="BAAANJ010000009">
    <property type="protein sequence ID" value="GAA1814304.1"/>
    <property type="molecule type" value="Genomic_DNA"/>
</dbReference>
<dbReference type="InterPro" id="IPR006311">
    <property type="entry name" value="TAT_signal"/>
</dbReference>
<accession>A0ABP4YM58</accession>
<dbReference type="Proteomes" id="UP001500002">
    <property type="component" value="Unassembled WGS sequence"/>
</dbReference>
<feature type="chain" id="PRO_5046727391" description="LVIVD repeat-containing protein" evidence="1">
    <location>
        <begin position="36"/>
        <end position="601"/>
    </location>
</feature>